<evidence type="ECO:0000313" key="1">
    <source>
        <dbReference type="EMBL" id="KAK9879053.1"/>
    </source>
</evidence>
<dbReference type="AlphaFoldDB" id="A0AAW1U8U5"/>
<protein>
    <submittedName>
        <fullName evidence="1">Uncharacterized protein</fullName>
    </submittedName>
</protein>
<gene>
    <name evidence="1" type="ORF">WA026_003868</name>
</gene>
<organism evidence="1 2">
    <name type="scientific">Henosepilachna vigintioctopunctata</name>
    <dbReference type="NCBI Taxonomy" id="420089"/>
    <lineage>
        <taxon>Eukaryota</taxon>
        <taxon>Metazoa</taxon>
        <taxon>Ecdysozoa</taxon>
        <taxon>Arthropoda</taxon>
        <taxon>Hexapoda</taxon>
        <taxon>Insecta</taxon>
        <taxon>Pterygota</taxon>
        <taxon>Neoptera</taxon>
        <taxon>Endopterygota</taxon>
        <taxon>Coleoptera</taxon>
        <taxon>Polyphaga</taxon>
        <taxon>Cucujiformia</taxon>
        <taxon>Coccinelloidea</taxon>
        <taxon>Coccinellidae</taxon>
        <taxon>Epilachninae</taxon>
        <taxon>Epilachnini</taxon>
        <taxon>Henosepilachna</taxon>
    </lineage>
</organism>
<accession>A0AAW1U8U5</accession>
<dbReference type="EMBL" id="JARQZJ010000061">
    <property type="protein sequence ID" value="KAK9879053.1"/>
    <property type="molecule type" value="Genomic_DNA"/>
</dbReference>
<name>A0AAW1U8U5_9CUCU</name>
<keyword evidence="2" id="KW-1185">Reference proteome</keyword>
<sequence>MILKMSSLHFNRCKYKPLYPTPALQQVFSTLLYLVGVWTCEEVKAFKMWVYKRTSREFWGDEMNNEAVVQRDGRAQCIAENEVKKVVLSLTYNEK</sequence>
<proteinExistence type="predicted"/>
<dbReference type="Proteomes" id="UP001431783">
    <property type="component" value="Unassembled WGS sequence"/>
</dbReference>
<comment type="caution">
    <text evidence="1">The sequence shown here is derived from an EMBL/GenBank/DDBJ whole genome shotgun (WGS) entry which is preliminary data.</text>
</comment>
<evidence type="ECO:0000313" key="2">
    <source>
        <dbReference type="Proteomes" id="UP001431783"/>
    </source>
</evidence>
<reference evidence="1 2" key="1">
    <citation type="submission" date="2023-03" db="EMBL/GenBank/DDBJ databases">
        <title>Genome insight into feeding habits of ladybird beetles.</title>
        <authorList>
            <person name="Li H.-S."/>
            <person name="Huang Y.-H."/>
            <person name="Pang H."/>
        </authorList>
    </citation>
    <scope>NUCLEOTIDE SEQUENCE [LARGE SCALE GENOMIC DNA]</scope>
    <source>
        <strain evidence="1">SYSU_2023b</strain>
        <tissue evidence="1">Whole body</tissue>
    </source>
</reference>